<feature type="coiled-coil region" evidence="1">
    <location>
        <begin position="1188"/>
        <end position="1215"/>
    </location>
</feature>
<feature type="region of interest" description="Disordered" evidence="2">
    <location>
        <begin position="828"/>
        <end position="947"/>
    </location>
</feature>
<dbReference type="InterPro" id="IPR025452">
    <property type="entry name" value="DUF4218"/>
</dbReference>
<dbReference type="Proteomes" id="UP000682877">
    <property type="component" value="Chromosome 6"/>
</dbReference>
<feature type="domain" description="DUF4216" evidence="3">
    <location>
        <begin position="639"/>
        <end position="706"/>
    </location>
</feature>
<dbReference type="Pfam" id="PF03004">
    <property type="entry name" value="Transposase_24"/>
    <property type="match status" value="1"/>
</dbReference>
<reference evidence="6" key="1">
    <citation type="submission" date="2021-01" db="EMBL/GenBank/DDBJ databases">
        <authorList>
            <person name="Bezrukov I."/>
        </authorList>
    </citation>
    <scope>NUCLEOTIDE SEQUENCE</scope>
</reference>
<name>A0A8S2AQF3_ARAAE</name>
<evidence type="ECO:0000313" key="7">
    <source>
        <dbReference type="Proteomes" id="UP000682877"/>
    </source>
</evidence>
<evidence type="ECO:0000256" key="1">
    <source>
        <dbReference type="SAM" id="Coils"/>
    </source>
</evidence>
<evidence type="ECO:0000259" key="4">
    <source>
        <dbReference type="Pfam" id="PF13960"/>
    </source>
</evidence>
<feature type="compositionally biased region" description="Basic residues" evidence="2">
    <location>
        <begin position="930"/>
        <end position="941"/>
    </location>
</feature>
<feature type="domain" description="Transposase-associated" evidence="5">
    <location>
        <begin position="3"/>
        <end position="78"/>
    </location>
</feature>
<dbReference type="PANTHER" id="PTHR48258">
    <property type="entry name" value="DUF4218 DOMAIN-CONTAINING PROTEIN-RELATED"/>
    <property type="match status" value="1"/>
</dbReference>
<dbReference type="Pfam" id="PF13952">
    <property type="entry name" value="DUF4216"/>
    <property type="match status" value="1"/>
</dbReference>
<evidence type="ECO:0000256" key="2">
    <source>
        <dbReference type="SAM" id="MobiDB-lite"/>
    </source>
</evidence>
<dbReference type="EMBL" id="LR999456">
    <property type="protein sequence ID" value="CAE6125987.1"/>
    <property type="molecule type" value="Genomic_DNA"/>
</dbReference>
<keyword evidence="1" id="KW-0175">Coiled coil</keyword>
<protein>
    <submittedName>
        <fullName evidence="6">Uncharacterized protein</fullName>
    </submittedName>
</protein>
<feature type="region of interest" description="Disordered" evidence="2">
    <location>
        <begin position="1426"/>
        <end position="1463"/>
    </location>
</feature>
<dbReference type="PANTHER" id="PTHR48258:SF3">
    <property type="entry name" value="FK506-BINDING PROTEIN 4-LIKE ISOFORM X1"/>
    <property type="match status" value="1"/>
</dbReference>
<feature type="compositionally biased region" description="Basic and acidic residues" evidence="2">
    <location>
        <begin position="900"/>
        <end position="913"/>
    </location>
</feature>
<dbReference type="Pfam" id="PF02992">
    <property type="entry name" value="Transposase_21"/>
    <property type="match status" value="1"/>
</dbReference>
<organism evidence="6 7">
    <name type="scientific">Arabidopsis arenosa</name>
    <name type="common">Sand rock-cress</name>
    <name type="synonym">Cardaminopsis arenosa</name>
    <dbReference type="NCBI Taxonomy" id="38785"/>
    <lineage>
        <taxon>Eukaryota</taxon>
        <taxon>Viridiplantae</taxon>
        <taxon>Streptophyta</taxon>
        <taxon>Embryophyta</taxon>
        <taxon>Tracheophyta</taxon>
        <taxon>Spermatophyta</taxon>
        <taxon>Magnoliopsida</taxon>
        <taxon>eudicotyledons</taxon>
        <taxon>Gunneridae</taxon>
        <taxon>Pentapetalae</taxon>
        <taxon>rosids</taxon>
        <taxon>malvids</taxon>
        <taxon>Brassicales</taxon>
        <taxon>Brassicaceae</taxon>
        <taxon>Camelineae</taxon>
        <taxon>Arabidopsis</taxon>
    </lineage>
</organism>
<feature type="domain" description="DUF4218" evidence="4">
    <location>
        <begin position="418"/>
        <end position="473"/>
    </location>
</feature>
<feature type="compositionally biased region" description="Polar residues" evidence="2">
    <location>
        <begin position="886"/>
        <end position="895"/>
    </location>
</feature>
<dbReference type="Pfam" id="PF13963">
    <property type="entry name" value="Transpos_assoc"/>
    <property type="match status" value="1"/>
</dbReference>
<proteinExistence type="predicted"/>
<evidence type="ECO:0000259" key="5">
    <source>
        <dbReference type="Pfam" id="PF13963"/>
    </source>
</evidence>
<accession>A0A8S2AQF3</accession>
<dbReference type="InterPro" id="IPR025312">
    <property type="entry name" value="DUF4216"/>
</dbReference>
<evidence type="ECO:0000259" key="3">
    <source>
        <dbReference type="Pfam" id="PF13952"/>
    </source>
</evidence>
<dbReference type="InterPro" id="IPR004252">
    <property type="entry name" value="Probable_transposase_24"/>
</dbReference>
<sequence length="1550" mass="174113">MDKAWVWLPRASREYVEGATNFVTASSRRLGNPSEIFCPCIDCRNVCHQLVDTVVDHLVIKGMDKKYMRNSCWSMHGERKSDISDSVPTSETEAYDLLRTAYFTGEGSPQPSNNIGGETEEGTLSGCKVKGKQACNVCGKDTPCRWLKNCRKYVYMGNRKRLRPGHPYRRRKAWFDNTIEEGTAKRVQSGTEIFDILKDFRNDFGRALDKEAKRKRSDLLEDEAVPEEECDESTDQWRWKKRSILFELAYWKDLPVRHNIDVMHVEKNLSDAMLSTLMQSAKSKDGLIAKKDLEDIGIQRHLHPEVRGKKTYLPPAAYWMSKEEKKVFCKRLSNFRGPDGYCWNIANCVSVNPPVIGSLKSHDHHVLIQNLLPVALRGLLPSGPRTAVTRVCNYFNRLCQRTIDPEKLISLESEIVETMCQLERYMKTLKAYVKNYARPEACMAEGYLAGECISFCLEFLQNSVPVQEAVNRNEDVEADGSVVEGRPLHKGREVVLSEKERDIAHRYVLMNLAAVDPYVEMHLEELQSQDARCARNETILWKYHTDQFAQWIKKKIPSNSKDHSTKLRWLAFGPRLTAQTHKGFVINGHRFHTDDVKRKTQNSGVTYEAFSMCRSTARDTRQMADIVTYYGVIKEIILLDYHMFTVPLFKCSWANRGYGVKEEDGFTLVNLHMNQSSYLQDPYILPSQAKQVFYSRENDTSPWYVVMRAPPRGYHELETEEEFVGAPLSPQPVDDLEIQSSDDESFYVREDCEGITVAEGGLVRRSKRQQGLDAVTVMQRPKATKTKKKRIGEVMTDVVNLEEAEEAVGDLVQDVQKSGDIAAEEVVGGPVQEVQKSGDVAAEEADGDPDQTVSEKEVANTSQQPAEQVDAQDDDETVEPMAVETDNMNQDSQPVASEPNARDDDSQRTDAGTEMRSTSGLGTPQSAPTIKKRRGPTKMRKVAKDPQDRVEVSFTELGEHVGPGSVTLSSFVGAIVREHVPVTLDDWRKLDSQTKDTLWEEIQGRFNLQEEWQKESVFKQMGCIWRSSKSKLLGLVRDAKSSTERMKLKPSNIPSIPVWNSWIKSRTSTAFKEKSNKFRALRRAQIPHTTSRKGMFRLAHEMKKKSDDPKKITRSKVWIAGHTHADGRPVRPEFADTIEQIQSLDSQMDSTSGDNIREDAVSKVLGKDKPGRVRGMGRGITATKLAFIQARDSRLEELHNEVEDLKNHIRDLAGKNKNSGAGTSQSEVSDVGKGVRCQILDWYANKDIVVGEGEFCSAEPQYRIGRIPLGEHGAAVIVTSVSVPEASLWRPTADVFLLQQALGVKIAWPVDKVILDSGLDSQNNSENTGGCKDTGTDDDQLGRCKVFDWKMDEVIAEGVICSTDKDELIDNIPLGLNAVILIVDLVLKPEACLWRPSPEMFVMGDALKTKIAWPVHRLELMDAPEQAVGRRSSTPSASNTIRTGKGGQEVGRRTSTPSVSTTSTGKGVKKKCILLDCNNSGRKVAEGRVCSTDPAVLIHHVPLGQNASKVWVEVSKIDDACVWRPNSEIEYISDAIGTTVAWPNDKLLFI</sequence>
<feature type="compositionally biased region" description="Polar residues" evidence="2">
    <location>
        <begin position="1431"/>
        <end position="1442"/>
    </location>
</feature>
<keyword evidence="7" id="KW-1185">Reference proteome</keyword>
<dbReference type="InterPro" id="IPR004242">
    <property type="entry name" value="Transposase_21"/>
</dbReference>
<feature type="compositionally biased region" description="Polar residues" evidence="2">
    <location>
        <begin position="915"/>
        <end position="928"/>
    </location>
</feature>
<dbReference type="Pfam" id="PF13960">
    <property type="entry name" value="DUF4218"/>
    <property type="match status" value="1"/>
</dbReference>
<feature type="compositionally biased region" description="Low complexity" evidence="2">
    <location>
        <begin position="1453"/>
        <end position="1463"/>
    </location>
</feature>
<gene>
    <name evidence="6" type="ORF">AARE701A_LOCUS16375</name>
</gene>
<evidence type="ECO:0000313" key="6">
    <source>
        <dbReference type="EMBL" id="CAE6125987.1"/>
    </source>
</evidence>
<dbReference type="InterPro" id="IPR029480">
    <property type="entry name" value="Transpos_assoc"/>
</dbReference>